<accession>A0A935KBT1</accession>
<sequence>MLTISDAGRITGSPASAPDDLVPENTMFGLLLREDRDKATFLLLRHLPLNVIVAGRFFPVDGYATIDLSSGNIRLQASGRHVHSEGAIDGQKVLYDVPLPAPGSGMAWHFDAKQVPWSAQGGI</sequence>
<dbReference type="Proteomes" id="UP000739411">
    <property type="component" value="Unassembled WGS sequence"/>
</dbReference>
<gene>
    <name evidence="1" type="ORF">IPJ38_16950</name>
</gene>
<protein>
    <submittedName>
        <fullName evidence="1">Uncharacterized protein</fullName>
    </submittedName>
</protein>
<proteinExistence type="predicted"/>
<comment type="caution">
    <text evidence="1">The sequence shown here is derived from an EMBL/GenBank/DDBJ whole genome shotgun (WGS) entry which is preliminary data.</text>
</comment>
<dbReference type="AlphaFoldDB" id="A0A935KBT1"/>
<dbReference type="EMBL" id="JADJMS010000046">
    <property type="protein sequence ID" value="MBK7416520.1"/>
    <property type="molecule type" value="Genomic_DNA"/>
</dbReference>
<evidence type="ECO:0000313" key="2">
    <source>
        <dbReference type="Proteomes" id="UP000739411"/>
    </source>
</evidence>
<name>A0A935KBT1_9RHOO</name>
<reference evidence="1 2" key="1">
    <citation type="submission" date="2020-10" db="EMBL/GenBank/DDBJ databases">
        <title>Connecting structure to function with the recovery of over 1000 high-quality activated sludge metagenome-assembled genomes encoding full-length rRNA genes using long-read sequencing.</title>
        <authorList>
            <person name="Singleton C.M."/>
            <person name="Petriglieri F."/>
            <person name="Kristensen J.M."/>
            <person name="Kirkegaard R.H."/>
            <person name="Michaelsen T.Y."/>
            <person name="Andersen M.H."/>
            <person name="Karst S.M."/>
            <person name="Dueholm M.S."/>
            <person name="Nielsen P.H."/>
            <person name="Albertsen M."/>
        </authorList>
    </citation>
    <scope>NUCLEOTIDE SEQUENCE [LARGE SCALE GENOMIC DNA]</scope>
    <source>
        <strain evidence="1">EsbW_18-Q3-R4-48_BATAC.463</strain>
    </source>
</reference>
<evidence type="ECO:0000313" key="1">
    <source>
        <dbReference type="EMBL" id="MBK7416520.1"/>
    </source>
</evidence>
<organism evidence="1 2">
    <name type="scientific">Candidatus Dechloromonas phosphorivorans</name>
    <dbReference type="NCBI Taxonomy" id="2899244"/>
    <lineage>
        <taxon>Bacteria</taxon>
        <taxon>Pseudomonadati</taxon>
        <taxon>Pseudomonadota</taxon>
        <taxon>Betaproteobacteria</taxon>
        <taxon>Rhodocyclales</taxon>
        <taxon>Azonexaceae</taxon>
        <taxon>Dechloromonas</taxon>
    </lineage>
</organism>